<dbReference type="KEGG" id="pbs:Plabr_1393"/>
<name>F0SPP6_RUBBR</name>
<sequence length="133" mass="13619">MRVSIAAVLTAFSLFLTGCGGGGDTPDLGKVYGKVTIDGNPAASVLVTYTPAAGGRQSIGETGPDGSYQLVYSSDNMGAIIGEHNVTISSIVELDPESADTMNPGSSVPKEYLDVTKTVTVDAGSNEIDLTYP</sequence>
<dbReference type="RefSeq" id="WP_013627735.1">
    <property type="nucleotide sequence ID" value="NC_015174.1"/>
</dbReference>
<dbReference type="Proteomes" id="UP000006860">
    <property type="component" value="Chromosome"/>
</dbReference>
<dbReference type="OrthoDB" id="289014at2"/>
<reference evidence="2" key="1">
    <citation type="submission" date="2011-02" db="EMBL/GenBank/DDBJ databases">
        <title>The complete genome of Planctomyces brasiliensis DSM 5305.</title>
        <authorList>
            <person name="Lucas S."/>
            <person name="Copeland A."/>
            <person name="Lapidus A."/>
            <person name="Bruce D."/>
            <person name="Goodwin L."/>
            <person name="Pitluck S."/>
            <person name="Kyrpides N."/>
            <person name="Mavromatis K."/>
            <person name="Pagani I."/>
            <person name="Ivanova N."/>
            <person name="Ovchinnikova G."/>
            <person name="Lu M."/>
            <person name="Detter J.C."/>
            <person name="Han C."/>
            <person name="Land M."/>
            <person name="Hauser L."/>
            <person name="Markowitz V."/>
            <person name="Cheng J.-F."/>
            <person name="Hugenholtz P."/>
            <person name="Woyke T."/>
            <person name="Wu D."/>
            <person name="Tindall B."/>
            <person name="Pomrenke H.G."/>
            <person name="Brambilla E."/>
            <person name="Klenk H.-P."/>
            <person name="Eisen J.A."/>
        </authorList>
    </citation>
    <scope>NUCLEOTIDE SEQUENCE [LARGE SCALE GENOMIC DNA]</scope>
    <source>
        <strain evidence="2">ATCC 49424 / DSM 5305 / JCM 21570 / NBRC 103401 / IFAM 1448</strain>
    </source>
</reference>
<accession>F0SPP6</accession>
<dbReference type="AlphaFoldDB" id="F0SPP6"/>
<proteinExistence type="predicted"/>
<dbReference type="STRING" id="756272.Plabr_1393"/>
<keyword evidence="2" id="KW-1185">Reference proteome</keyword>
<evidence type="ECO:0008006" key="3">
    <source>
        <dbReference type="Google" id="ProtNLM"/>
    </source>
</evidence>
<evidence type="ECO:0000313" key="2">
    <source>
        <dbReference type="Proteomes" id="UP000006860"/>
    </source>
</evidence>
<protein>
    <recommendedName>
        <fullName evidence="3">Carboxypeptidase regulatory-like domain-containing protein</fullName>
    </recommendedName>
</protein>
<gene>
    <name evidence="1" type="ordered locus">Plabr_1393</name>
</gene>
<evidence type="ECO:0000313" key="1">
    <source>
        <dbReference type="EMBL" id="ADY59005.1"/>
    </source>
</evidence>
<dbReference type="EMBL" id="CP002546">
    <property type="protein sequence ID" value="ADY59005.1"/>
    <property type="molecule type" value="Genomic_DNA"/>
</dbReference>
<dbReference type="PROSITE" id="PS51257">
    <property type="entry name" value="PROKAR_LIPOPROTEIN"/>
    <property type="match status" value="1"/>
</dbReference>
<dbReference type="HOGENOM" id="CLU_113730_5_0_0"/>
<organism evidence="1 2">
    <name type="scientific">Rubinisphaera brasiliensis (strain ATCC 49424 / DSM 5305 / JCM 21570 / IAM 15109 / NBRC 103401 / IFAM 1448)</name>
    <name type="common">Planctomyces brasiliensis</name>
    <dbReference type="NCBI Taxonomy" id="756272"/>
    <lineage>
        <taxon>Bacteria</taxon>
        <taxon>Pseudomonadati</taxon>
        <taxon>Planctomycetota</taxon>
        <taxon>Planctomycetia</taxon>
        <taxon>Planctomycetales</taxon>
        <taxon>Planctomycetaceae</taxon>
        <taxon>Rubinisphaera</taxon>
    </lineage>
</organism>